<dbReference type="AlphaFoldDB" id="A0A6A5VCY2"/>
<keyword evidence="3" id="KW-1185">Reference proteome</keyword>
<dbReference type="InterPro" id="IPR037523">
    <property type="entry name" value="VOC_core"/>
</dbReference>
<protein>
    <recommendedName>
        <fullName evidence="1">VOC domain-containing protein</fullName>
    </recommendedName>
</protein>
<feature type="domain" description="VOC" evidence="1">
    <location>
        <begin position="6"/>
        <end position="183"/>
    </location>
</feature>
<dbReference type="SUPFAM" id="SSF54593">
    <property type="entry name" value="Glyoxalase/Bleomycin resistance protein/Dihydroxybiphenyl dioxygenase"/>
    <property type="match status" value="1"/>
</dbReference>
<gene>
    <name evidence="2" type="ORF">BU23DRAFT_441469</name>
</gene>
<dbReference type="Pfam" id="PF00903">
    <property type="entry name" value="Glyoxalase"/>
    <property type="match status" value="1"/>
</dbReference>
<dbReference type="InterPro" id="IPR029068">
    <property type="entry name" value="Glyas_Bleomycin-R_OHBP_Dase"/>
</dbReference>
<evidence type="ECO:0000259" key="1">
    <source>
        <dbReference type="PROSITE" id="PS51819"/>
    </source>
</evidence>
<organism evidence="2 3">
    <name type="scientific">Bimuria novae-zelandiae CBS 107.79</name>
    <dbReference type="NCBI Taxonomy" id="1447943"/>
    <lineage>
        <taxon>Eukaryota</taxon>
        <taxon>Fungi</taxon>
        <taxon>Dikarya</taxon>
        <taxon>Ascomycota</taxon>
        <taxon>Pezizomycotina</taxon>
        <taxon>Dothideomycetes</taxon>
        <taxon>Pleosporomycetidae</taxon>
        <taxon>Pleosporales</taxon>
        <taxon>Massarineae</taxon>
        <taxon>Didymosphaeriaceae</taxon>
        <taxon>Bimuria</taxon>
    </lineage>
</organism>
<name>A0A6A5VCY2_9PLEO</name>
<proteinExistence type="predicted"/>
<feature type="non-terminal residue" evidence="2">
    <location>
        <position position="1"/>
    </location>
</feature>
<feature type="non-terminal residue" evidence="2">
    <location>
        <position position="183"/>
    </location>
</feature>
<evidence type="ECO:0000313" key="3">
    <source>
        <dbReference type="Proteomes" id="UP000800036"/>
    </source>
</evidence>
<dbReference type="PROSITE" id="PS51819">
    <property type="entry name" value="VOC"/>
    <property type="match status" value="1"/>
</dbReference>
<sequence>AFHAYSISHLSLVTSNLTRAIAFYEQGLGLQHIFTYNPIPKYHIAYLGHNTANFTSCAEFTQRKNEVKGLVEFIYLEGATNKPLSTMQKPNTYSHFGLVVPDVKVAEERIITLGGKVIKGTGEELDVTNNELTNAYELGVEAIGSLQEGELEAIAEAFRDPSTGATASSFVADPDGNLIEIQP</sequence>
<dbReference type="Proteomes" id="UP000800036">
    <property type="component" value="Unassembled WGS sequence"/>
</dbReference>
<dbReference type="OrthoDB" id="16820at2759"/>
<dbReference type="InterPro" id="IPR004360">
    <property type="entry name" value="Glyas_Fos-R_dOase_dom"/>
</dbReference>
<dbReference type="EMBL" id="ML976672">
    <property type="protein sequence ID" value="KAF1975004.1"/>
    <property type="molecule type" value="Genomic_DNA"/>
</dbReference>
<accession>A0A6A5VCY2</accession>
<dbReference type="Gene3D" id="3.10.180.10">
    <property type="entry name" value="2,3-Dihydroxybiphenyl 1,2-Dioxygenase, domain 1"/>
    <property type="match status" value="1"/>
</dbReference>
<evidence type="ECO:0000313" key="2">
    <source>
        <dbReference type="EMBL" id="KAF1975004.1"/>
    </source>
</evidence>
<reference evidence="2" key="1">
    <citation type="journal article" date="2020" name="Stud. Mycol.">
        <title>101 Dothideomycetes genomes: a test case for predicting lifestyles and emergence of pathogens.</title>
        <authorList>
            <person name="Haridas S."/>
            <person name="Albert R."/>
            <person name="Binder M."/>
            <person name="Bloem J."/>
            <person name="Labutti K."/>
            <person name="Salamov A."/>
            <person name="Andreopoulos B."/>
            <person name="Baker S."/>
            <person name="Barry K."/>
            <person name="Bills G."/>
            <person name="Bluhm B."/>
            <person name="Cannon C."/>
            <person name="Castanera R."/>
            <person name="Culley D."/>
            <person name="Daum C."/>
            <person name="Ezra D."/>
            <person name="Gonzalez J."/>
            <person name="Henrissat B."/>
            <person name="Kuo A."/>
            <person name="Liang C."/>
            <person name="Lipzen A."/>
            <person name="Lutzoni F."/>
            <person name="Magnuson J."/>
            <person name="Mondo S."/>
            <person name="Nolan M."/>
            <person name="Ohm R."/>
            <person name="Pangilinan J."/>
            <person name="Park H.-J."/>
            <person name="Ramirez L."/>
            <person name="Alfaro M."/>
            <person name="Sun H."/>
            <person name="Tritt A."/>
            <person name="Yoshinaga Y."/>
            <person name="Zwiers L.-H."/>
            <person name="Turgeon B."/>
            <person name="Goodwin S."/>
            <person name="Spatafora J."/>
            <person name="Crous P."/>
            <person name="Grigoriev I."/>
        </authorList>
    </citation>
    <scope>NUCLEOTIDE SEQUENCE</scope>
    <source>
        <strain evidence="2">CBS 107.79</strain>
    </source>
</reference>